<organism evidence="1 2">
    <name type="scientific">Curtobacterium herbarum</name>
    <dbReference type="NCBI Taxonomy" id="150122"/>
    <lineage>
        <taxon>Bacteria</taxon>
        <taxon>Bacillati</taxon>
        <taxon>Actinomycetota</taxon>
        <taxon>Actinomycetes</taxon>
        <taxon>Micrococcales</taxon>
        <taxon>Microbacteriaceae</taxon>
        <taxon>Curtobacterium</taxon>
    </lineage>
</organism>
<proteinExistence type="predicted"/>
<dbReference type="Proteomes" id="UP001501742">
    <property type="component" value="Unassembled WGS sequence"/>
</dbReference>
<sequence>MTTTTPGTVRSWNADDGWGVVDLDPVVGGDPGLPAPVRDVWVHFGAIVGRDVGYLVPGERVSVTWDEVPHPPYGGQASAVVVADGDSGGGPIEASDPGVMNSTLTIEWDEGSTS</sequence>
<evidence type="ECO:0008006" key="3">
    <source>
        <dbReference type="Google" id="ProtNLM"/>
    </source>
</evidence>
<accession>A0ABP4K315</accession>
<keyword evidence="2" id="KW-1185">Reference proteome</keyword>
<name>A0ABP4K315_9MICO</name>
<evidence type="ECO:0000313" key="2">
    <source>
        <dbReference type="Proteomes" id="UP001501742"/>
    </source>
</evidence>
<reference evidence="2" key="1">
    <citation type="journal article" date="2019" name="Int. J. Syst. Evol. Microbiol.">
        <title>The Global Catalogue of Microorganisms (GCM) 10K type strain sequencing project: providing services to taxonomists for standard genome sequencing and annotation.</title>
        <authorList>
            <consortium name="The Broad Institute Genomics Platform"/>
            <consortium name="The Broad Institute Genome Sequencing Center for Infectious Disease"/>
            <person name="Wu L."/>
            <person name="Ma J."/>
        </authorList>
    </citation>
    <scope>NUCLEOTIDE SEQUENCE [LARGE SCALE GENOMIC DNA]</scope>
    <source>
        <strain evidence="2">JCM 12140</strain>
    </source>
</reference>
<dbReference type="RefSeq" id="WP_204610508.1">
    <property type="nucleotide sequence ID" value="NZ_BAAAJX010000005.1"/>
</dbReference>
<dbReference type="InterPro" id="IPR012340">
    <property type="entry name" value="NA-bd_OB-fold"/>
</dbReference>
<dbReference type="Gene3D" id="2.40.50.140">
    <property type="entry name" value="Nucleic acid-binding proteins"/>
    <property type="match status" value="1"/>
</dbReference>
<gene>
    <name evidence="1" type="ORF">GCM10009627_15650</name>
</gene>
<dbReference type="EMBL" id="BAAAJX010000005">
    <property type="protein sequence ID" value="GAA1493219.1"/>
    <property type="molecule type" value="Genomic_DNA"/>
</dbReference>
<evidence type="ECO:0000313" key="1">
    <source>
        <dbReference type="EMBL" id="GAA1493219.1"/>
    </source>
</evidence>
<protein>
    <recommendedName>
        <fullName evidence="3">Cold shock domain-containing protein</fullName>
    </recommendedName>
</protein>
<comment type="caution">
    <text evidence="1">The sequence shown here is derived from an EMBL/GenBank/DDBJ whole genome shotgun (WGS) entry which is preliminary data.</text>
</comment>
<dbReference type="SUPFAM" id="SSF50249">
    <property type="entry name" value="Nucleic acid-binding proteins"/>
    <property type="match status" value="1"/>
</dbReference>